<dbReference type="InterPro" id="IPR011262">
    <property type="entry name" value="DNA-dir_RNA_pol_insert"/>
</dbReference>
<evidence type="ECO:0000313" key="5">
    <source>
        <dbReference type="EMBL" id="CBJ28486.1"/>
    </source>
</evidence>
<dbReference type="InParanoid" id="D7FHB9"/>
<keyword evidence="6" id="KW-1185">Reference proteome</keyword>
<dbReference type="GO" id="GO:0006366">
    <property type="term" value="P:transcription by RNA polymerase II"/>
    <property type="evidence" value="ECO:0007669"/>
    <property type="project" value="TreeGrafter"/>
</dbReference>
<dbReference type="InterPro" id="IPR050518">
    <property type="entry name" value="Rpo3/RPB3_RNA_Pol_subunit"/>
</dbReference>
<dbReference type="EMBL" id="FN649734">
    <property type="protein sequence ID" value="CBJ28486.1"/>
    <property type="molecule type" value="Genomic_DNA"/>
</dbReference>
<dbReference type="SUPFAM" id="SSF55257">
    <property type="entry name" value="RBP11-like subunits of RNA polymerase"/>
    <property type="match status" value="1"/>
</dbReference>
<dbReference type="Pfam" id="PF01000">
    <property type="entry name" value="RNA_pol_A_bac"/>
    <property type="match status" value="1"/>
</dbReference>
<dbReference type="EMBL" id="FN647757">
    <property type="protein sequence ID" value="CBJ28486.1"/>
    <property type="molecule type" value="Genomic_DNA"/>
</dbReference>
<dbReference type="STRING" id="2880.D7FHB9"/>
<dbReference type="Proteomes" id="UP000002630">
    <property type="component" value="Linkage Group LG09"/>
</dbReference>
<dbReference type="SUPFAM" id="SSF56553">
    <property type="entry name" value="Insert subdomain of RNA polymerase alpha subunit"/>
    <property type="match status" value="1"/>
</dbReference>
<evidence type="ECO:0000256" key="1">
    <source>
        <dbReference type="ARBA" id="ARBA00022478"/>
    </source>
</evidence>
<sequence length="262" mass="29807">MPNLRAPQVEIVDLREDFVEFVLSNTDTSVANALRRVMIAEVPTMAIDLVTIHDNSSVLQDEFLSHRLGLIPLAADPGVQYEYNYDCDCEDYCDKCSAVFTLDVSWDKKALGRPEHMQDQPVHVTSADLVSSDPRLRAVHFAPSDQTNSDISQDAGIIIAKLAKGQRMQLTAVAKKGIAKEHAKWSPVAVATYKFEPVIEINEEKEALLTPEQKAEFVEICPAKVYGRDEKSGTIFVEHRDMCMWRRTGRYLRRRWWSRLLR</sequence>
<dbReference type="GO" id="GO:0003677">
    <property type="term" value="F:DNA binding"/>
    <property type="evidence" value="ECO:0007669"/>
    <property type="project" value="InterPro"/>
</dbReference>
<dbReference type="Gene3D" id="3.30.1360.10">
    <property type="entry name" value="RNA polymerase, RBP11-like subunit"/>
    <property type="match status" value="1"/>
</dbReference>
<dbReference type="Gene3D" id="2.170.120.12">
    <property type="entry name" value="DNA-directed RNA polymerase, insert domain"/>
    <property type="match status" value="1"/>
</dbReference>
<dbReference type="eggNOG" id="KOG1522">
    <property type="taxonomic scope" value="Eukaryota"/>
</dbReference>
<dbReference type="SMART" id="SM00662">
    <property type="entry name" value="RPOLD"/>
    <property type="match status" value="1"/>
</dbReference>
<dbReference type="AlphaFoldDB" id="D7FHB9"/>
<dbReference type="InterPro" id="IPR011263">
    <property type="entry name" value="DNA-dir_RNA_pol_RpoA/D/Rpb3"/>
</dbReference>
<reference evidence="5 6" key="1">
    <citation type="journal article" date="2010" name="Nature">
        <title>The Ectocarpus genome and the independent evolution of multicellularity in brown algae.</title>
        <authorList>
            <person name="Cock J.M."/>
            <person name="Sterck L."/>
            <person name="Rouze P."/>
            <person name="Scornet D."/>
            <person name="Allen A.E."/>
            <person name="Amoutzias G."/>
            <person name="Anthouard V."/>
            <person name="Artiguenave F."/>
            <person name="Aury J.M."/>
            <person name="Badger J.H."/>
            <person name="Beszteri B."/>
            <person name="Billiau K."/>
            <person name="Bonnet E."/>
            <person name="Bothwell J.H."/>
            <person name="Bowler C."/>
            <person name="Boyen C."/>
            <person name="Brownlee C."/>
            <person name="Carrano C.J."/>
            <person name="Charrier B."/>
            <person name="Cho G.Y."/>
            <person name="Coelho S.M."/>
            <person name="Collen J."/>
            <person name="Corre E."/>
            <person name="Da Silva C."/>
            <person name="Delage L."/>
            <person name="Delaroque N."/>
            <person name="Dittami S.M."/>
            <person name="Doulbeau S."/>
            <person name="Elias M."/>
            <person name="Farnham G."/>
            <person name="Gachon C.M."/>
            <person name="Gschloessl B."/>
            <person name="Heesch S."/>
            <person name="Jabbari K."/>
            <person name="Jubin C."/>
            <person name="Kawai H."/>
            <person name="Kimura K."/>
            <person name="Kloareg B."/>
            <person name="Kupper F.C."/>
            <person name="Lang D."/>
            <person name="Le Bail A."/>
            <person name="Leblanc C."/>
            <person name="Lerouge P."/>
            <person name="Lohr M."/>
            <person name="Lopez P.J."/>
            <person name="Martens C."/>
            <person name="Maumus F."/>
            <person name="Michel G."/>
            <person name="Miranda-Saavedra D."/>
            <person name="Morales J."/>
            <person name="Moreau H."/>
            <person name="Motomura T."/>
            <person name="Nagasato C."/>
            <person name="Napoli C.A."/>
            <person name="Nelson D.R."/>
            <person name="Nyvall-Collen P."/>
            <person name="Peters A.F."/>
            <person name="Pommier C."/>
            <person name="Potin P."/>
            <person name="Poulain J."/>
            <person name="Quesneville H."/>
            <person name="Read B."/>
            <person name="Rensing S.A."/>
            <person name="Ritter A."/>
            <person name="Rousvoal S."/>
            <person name="Samanta M."/>
            <person name="Samson G."/>
            <person name="Schroeder D.C."/>
            <person name="Segurens B."/>
            <person name="Strittmatter M."/>
            <person name="Tonon T."/>
            <person name="Tregear J.W."/>
            <person name="Valentin K."/>
            <person name="von Dassow P."/>
            <person name="Yamagishi T."/>
            <person name="Van de Peer Y."/>
            <person name="Wincker P."/>
        </authorList>
    </citation>
    <scope>NUCLEOTIDE SEQUENCE [LARGE SCALE GENOMIC DNA]</scope>
    <source>
        <strain evidence="6">Ec32 / CCAP1310/4</strain>
    </source>
</reference>
<evidence type="ECO:0000259" key="4">
    <source>
        <dbReference type="SMART" id="SM00662"/>
    </source>
</evidence>
<dbReference type="GO" id="GO:0005665">
    <property type="term" value="C:RNA polymerase II, core complex"/>
    <property type="evidence" value="ECO:0007669"/>
    <property type="project" value="TreeGrafter"/>
</dbReference>
<organism evidence="5 6">
    <name type="scientific">Ectocarpus siliculosus</name>
    <name type="common">Brown alga</name>
    <name type="synonym">Conferva siliculosa</name>
    <dbReference type="NCBI Taxonomy" id="2880"/>
    <lineage>
        <taxon>Eukaryota</taxon>
        <taxon>Sar</taxon>
        <taxon>Stramenopiles</taxon>
        <taxon>Ochrophyta</taxon>
        <taxon>PX clade</taxon>
        <taxon>Phaeophyceae</taxon>
        <taxon>Ectocarpales</taxon>
        <taxon>Ectocarpaceae</taxon>
        <taxon>Ectocarpus</taxon>
    </lineage>
</organism>
<dbReference type="PANTHER" id="PTHR11800:SF2">
    <property type="entry name" value="DNA-DIRECTED RNA POLYMERASE II SUBUNIT RPB3"/>
    <property type="match status" value="1"/>
</dbReference>
<proteinExistence type="inferred from homology"/>
<dbReference type="InterPro" id="IPR036603">
    <property type="entry name" value="RBP11-like"/>
</dbReference>
<keyword evidence="1" id="KW-0240">DNA-directed RNA polymerase</keyword>
<accession>D7FHB9</accession>
<protein>
    <recommendedName>
        <fullName evidence="4">DNA-directed RNA polymerase RpoA/D/Rpb3-type domain-containing protein</fullName>
    </recommendedName>
</protein>
<dbReference type="PROSITE" id="PS00446">
    <property type="entry name" value="RNA_POL_D_30KD"/>
    <property type="match status" value="1"/>
</dbReference>
<gene>
    <name evidence="5" type="ORF">Esi_0107_0021</name>
</gene>
<dbReference type="OMA" id="FYFEVES"/>
<feature type="domain" description="DNA-directed RNA polymerase RpoA/D/Rpb3-type" evidence="4">
    <location>
        <begin position="18"/>
        <end position="242"/>
    </location>
</feature>
<dbReference type="HAMAP" id="MF_00320">
    <property type="entry name" value="RNApol_arch_Rpo3"/>
    <property type="match status" value="1"/>
</dbReference>
<keyword evidence="2" id="KW-0804">Transcription</keyword>
<evidence type="ECO:0000313" key="6">
    <source>
        <dbReference type="Proteomes" id="UP000002630"/>
    </source>
</evidence>
<dbReference type="NCBIfam" id="NF001988">
    <property type="entry name" value="PRK00783.1"/>
    <property type="match status" value="1"/>
</dbReference>
<dbReference type="InterPro" id="IPR001514">
    <property type="entry name" value="DNA-dir_RNA_pol_30-40kDasu_CS"/>
</dbReference>
<dbReference type="PANTHER" id="PTHR11800">
    <property type="entry name" value="DNA-DIRECTED RNA POLYMERASE"/>
    <property type="match status" value="1"/>
</dbReference>
<comment type="similarity">
    <text evidence="3">Belongs to the archaeal Rpo3/eukaryotic RPB3 RNA polymerase subunit family.</text>
</comment>
<evidence type="ECO:0000256" key="2">
    <source>
        <dbReference type="ARBA" id="ARBA00023163"/>
    </source>
</evidence>
<dbReference type="InterPro" id="IPR036643">
    <property type="entry name" value="RNApol_insert_sf"/>
</dbReference>
<dbReference type="GO" id="GO:0046983">
    <property type="term" value="F:protein dimerization activity"/>
    <property type="evidence" value="ECO:0007669"/>
    <property type="project" value="InterPro"/>
</dbReference>
<name>D7FHB9_ECTSI</name>
<dbReference type="OrthoDB" id="270173at2759"/>
<dbReference type="GO" id="GO:0003899">
    <property type="term" value="F:DNA-directed RNA polymerase activity"/>
    <property type="evidence" value="ECO:0007669"/>
    <property type="project" value="InterPro"/>
</dbReference>
<evidence type="ECO:0000256" key="3">
    <source>
        <dbReference type="ARBA" id="ARBA00025804"/>
    </source>
</evidence>
<dbReference type="InterPro" id="IPR022842">
    <property type="entry name" value="RNAP_Rpo3/Rpb3/RPAC1"/>
</dbReference>